<reference evidence="1" key="1">
    <citation type="journal article" date="2022" name="bioRxiv">
        <title>Sequencing and chromosome-scale assembly of the giantPleurodeles waltlgenome.</title>
        <authorList>
            <person name="Brown T."/>
            <person name="Elewa A."/>
            <person name="Iarovenko S."/>
            <person name="Subramanian E."/>
            <person name="Araus A.J."/>
            <person name="Petzold A."/>
            <person name="Susuki M."/>
            <person name="Suzuki K.-i.T."/>
            <person name="Hayashi T."/>
            <person name="Toyoda A."/>
            <person name="Oliveira C."/>
            <person name="Osipova E."/>
            <person name="Leigh N.D."/>
            <person name="Simon A."/>
            <person name="Yun M.H."/>
        </authorList>
    </citation>
    <scope>NUCLEOTIDE SEQUENCE</scope>
    <source>
        <strain evidence="1">20211129_DDA</strain>
        <tissue evidence="1">Liver</tissue>
    </source>
</reference>
<dbReference type="Proteomes" id="UP001066276">
    <property type="component" value="Chromosome 2_1"/>
</dbReference>
<gene>
    <name evidence="1" type="ORF">NDU88_005142</name>
</gene>
<protein>
    <submittedName>
        <fullName evidence="1">Uncharacterized protein</fullName>
    </submittedName>
</protein>
<sequence>MSWHWIKIGGDKRVRPSIKSCVSGRMMKQQAAFIEVVYSTAIAHLDQKTQKNTGGFNGNDKEIQKLLDEKPEDLRSLQLHIITAFKKVGYSAIKSKVKAKFREMQGYWLKREADKIQGYVDSYKSNSFYDPLKSFYRPQSSGPTSLFSADWSTMFTNRNNMLTTRAEHFNNILDRSFSINAKAFDRTPQVAINTSLAEPPKESEDKEAIKLLSND</sequence>
<evidence type="ECO:0000313" key="1">
    <source>
        <dbReference type="EMBL" id="KAJ1201329.1"/>
    </source>
</evidence>
<keyword evidence="2" id="KW-1185">Reference proteome</keyword>
<name>A0AAV7VKW5_PLEWA</name>
<proteinExistence type="predicted"/>
<evidence type="ECO:0000313" key="2">
    <source>
        <dbReference type="Proteomes" id="UP001066276"/>
    </source>
</evidence>
<dbReference type="EMBL" id="JANPWB010000003">
    <property type="protein sequence ID" value="KAJ1201329.1"/>
    <property type="molecule type" value="Genomic_DNA"/>
</dbReference>
<comment type="caution">
    <text evidence="1">The sequence shown here is derived from an EMBL/GenBank/DDBJ whole genome shotgun (WGS) entry which is preliminary data.</text>
</comment>
<accession>A0AAV7VKW5</accession>
<organism evidence="1 2">
    <name type="scientific">Pleurodeles waltl</name>
    <name type="common">Iberian ribbed newt</name>
    <dbReference type="NCBI Taxonomy" id="8319"/>
    <lineage>
        <taxon>Eukaryota</taxon>
        <taxon>Metazoa</taxon>
        <taxon>Chordata</taxon>
        <taxon>Craniata</taxon>
        <taxon>Vertebrata</taxon>
        <taxon>Euteleostomi</taxon>
        <taxon>Amphibia</taxon>
        <taxon>Batrachia</taxon>
        <taxon>Caudata</taxon>
        <taxon>Salamandroidea</taxon>
        <taxon>Salamandridae</taxon>
        <taxon>Pleurodelinae</taxon>
        <taxon>Pleurodeles</taxon>
    </lineage>
</organism>
<dbReference type="AlphaFoldDB" id="A0AAV7VKW5"/>